<sequence length="115" mass="13409">MQKKYKTGHLFNFSVIYTPFTDIIMTPIFLFILYIAYGFINSILLILSFLIGYTVFFLMQQYFVPLELSIETKCEEKGLTKIQAFFSLILIVLIIGFTVYTLLIKPLILNEPIFT</sequence>
<feature type="transmembrane region" description="Helical" evidence="1">
    <location>
        <begin position="85"/>
        <end position="108"/>
    </location>
</feature>
<proteinExistence type="predicted"/>
<feature type="transmembrane region" description="Helical" evidence="1">
    <location>
        <begin position="12"/>
        <end position="37"/>
    </location>
</feature>
<evidence type="ECO:0000313" key="2">
    <source>
        <dbReference type="EMBL" id="TLP37646.1"/>
    </source>
</evidence>
<reference evidence="2 3" key="1">
    <citation type="submission" date="2019-05" db="EMBL/GenBank/DDBJ databases">
        <title>Arcobacter sp. nov., isolated from sea sediment.</title>
        <authorList>
            <person name="Kim W."/>
        </authorList>
    </citation>
    <scope>NUCLEOTIDE SEQUENCE [LARGE SCALE GENOMIC DNA]</scope>
    <source>
        <strain evidence="2 3">CAU 1517</strain>
    </source>
</reference>
<dbReference type="RefSeq" id="WP_138152818.1">
    <property type="nucleotide sequence ID" value="NZ_VANU01000004.1"/>
</dbReference>
<evidence type="ECO:0000313" key="3">
    <source>
        <dbReference type="Proteomes" id="UP000308901"/>
    </source>
</evidence>
<gene>
    <name evidence="2" type="ORF">FDK22_10025</name>
</gene>
<feature type="transmembrane region" description="Helical" evidence="1">
    <location>
        <begin position="43"/>
        <end position="64"/>
    </location>
</feature>
<accession>A0A5R8XZX1</accession>
<keyword evidence="3" id="KW-1185">Reference proteome</keyword>
<keyword evidence="1" id="KW-0472">Membrane</keyword>
<evidence type="ECO:0000256" key="1">
    <source>
        <dbReference type="SAM" id="Phobius"/>
    </source>
</evidence>
<comment type="caution">
    <text evidence="2">The sequence shown here is derived from an EMBL/GenBank/DDBJ whole genome shotgun (WGS) entry which is preliminary data.</text>
</comment>
<keyword evidence="1" id="KW-0812">Transmembrane</keyword>
<protein>
    <submittedName>
        <fullName evidence="2">Uncharacterized protein</fullName>
    </submittedName>
</protein>
<name>A0A5R8XZX1_9BACT</name>
<organism evidence="2 3">
    <name type="scientific">Arcobacter arenosus</name>
    <dbReference type="NCBI Taxonomy" id="2576037"/>
    <lineage>
        <taxon>Bacteria</taxon>
        <taxon>Pseudomonadati</taxon>
        <taxon>Campylobacterota</taxon>
        <taxon>Epsilonproteobacteria</taxon>
        <taxon>Campylobacterales</taxon>
        <taxon>Arcobacteraceae</taxon>
        <taxon>Arcobacter</taxon>
    </lineage>
</organism>
<dbReference type="Proteomes" id="UP000308901">
    <property type="component" value="Unassembled WGS sequence"/>
</dbReference>
<dbReference type="AlphaFoldDB" id="A0A5R8XZX1"/>
<keyword evidence="1" id="KW-1133">Transmembrane helix</keyword>
<dbReference type="EMBL" id="VANU01000004">
    <property type="protein sequence ID" value="TLP37646.1"/>
    <property type="molecule type" value="Genomic_DNA"/>
</dbReference>